<organism evidence="1 2">
    <name type="scientific">Ascobolus immersus RN42</name>
    <dbReference type="NCBI Taxonomy" id="1160509"/>
    <lineage>
        <taxon>Eukaryota</taxon>
        <taxon>Fungi</taxon>
        <taxon>Dikarya</taxon>
        <taxon>Ascomycota</taxon>
        <taxon>Pezizomycotina</taxon>
        <taxon>Pezizomycetes</taxon>
        <taxon>Pezizales</taxon>
        <taxon>Ascobolaceae</taxon>
        <taxon>Ascobolus</taxon>
    </lineage>
</organism>
<accession>A0A3N4IPM3</accession>
<dbReference type="AlphaFoldDB" id="A0A3N4IPM3"/>
<reference evidence="1 2" key="1">
    <citation type="journal article" date="2018" name="Nat. Ecol. Evol.">
        <title>Pezizomycetes genomes reveal the molecular basis of ectomycorrhizal truffle lifestyle.</title>
        <authorList>
            <person name="Murat C."/>
            <person name="Payen T."/>
            <person name="Noel B."/>
            <person name="Kuo A."/>
            <person name="Morin E."/>
            <person name="Chen J."/>
            <person name="Kohler A."/>
            <person name="Krizsan K."/>
            <person name="Balestrini R."/>
            <person name="Da Silva C."/>
            <person name="Montanini B."/>
            <person name="Hainaut M."/>
            <person name="Levati E."/>
            <person name="Barry K.W."/>
            <person name="Belfiori B."/>
            <person name="Cichocki N."/>
            <person name="Clum A."/>
            <person name="Dockter R.B."/>
            <person name="Fauchery L."/>
            <person name="Guy J."/>
            <person name="Iotti M."/>
            <person name="Le Tacon F."/>
            <person name="Lindquist E.A."/>
            <person name="Lipzen A."/>
            <person name="Malagnac F."/>
            <person name="Mello A."/>
            <person name="Molinier V."/>
            <person name="Miyauchi S."/>
            <person name="Poulain J."/>
            <person name="Riccioni C."/>
            <person name="Rubini A."/>
            <person name="Sitrit Y."/>
            <person name="Splivallo R."/>
            <person name="Traeger S."/>
            <person name="Wang M."/>
            <person name="Zifcakova L."/>
            <person name="Wipf D."/>
            <person name="Zambonelli A."/>
            <person name="Paolocci F."/>
            <person name="Nowrousian M."/>
            <person name="Ottonello S."/>
            <person name="Baldrian P."/>
            <person name="Spatafora J.W."/>
            <person name="Henrissat B."/>
            <person name="Nagy L.G."/>
            <person name="Aury J.M."/>
            <person name="Wincker P."/>
            <person name="Grigoriev I.V."/>
            <person name="Bonfante P."/>
            <person name="Martin F.M."/>
        </authorList>
    </citation>
    <scope>NUCLEOTIDE SEQUENCE [LARGE SCALE GENOMIC DNA]</scope>
    <source>
        <strain evidence="1 2">RN42</strain>
    </source>
</reference>
<proteinExistence type="predicted"/>
<sequence length="153" mass="16557">MQMTSHSSLFSELGLSCLPVEFISDYNSAHAHQAAAIIAQATLPGPSRLPSSTQNYLPYDLPTLIRAFLSPMHHTGLICMGSAKSALVKIAKQPFWAPSGLLSTMKLTEFTGTGTWTLAVQTKYAGNSFDWSFLTLVGNSATRVYAGSSRKKR</sequence>
<evidence type="ECO:0000313" key="2">
    <source>
        <dbReference type="Proteomes" id="UP000275078"/>
    </source>
</evidence>
<dbReference type="EMBL" id="ML119646">
    <property type="protein sequence ID" value="RPA87716.1"/>
    <property type="molecule type" value="Genomic_DNA"/>
</dbReference>
<dbReference type="Proteomes" id="UP000275078">
    <property type="component" value="Unassembled WGS sequence"/>
</dbReference>
<evidence type="ECO:0000313" key="1">
    <source>
        <dbReference type="EMBL" id="RPA87716.1"/>
    </source>
</evidence>
<name>A0A3N4IPM3_ASCIM</name>
<keyword evidence="2" id="KW-1185">Reference proteome</keyword>
<gene>
    <name evidence="1" type="ORF">BJ508DRAFT_300956</name>
</gene>
<protein>
    <submittedName>
        <fullName evidence="1">Uncharacterized protein</fullName>
    </submittedName>
</protein>